<evidence type="ECO:0000313" key="2">
    <source>
        <dbReference type="Proteomes" id="UP001159427"/>
    </source>
</evidence>
<organism evidence="1 2">
    <name type="scientific">Porites evermanni</name>
    <dbReference type="NCBI Taxonomy" id="104178"/>
    <lineage>
        <taxon>Eukaryota</taxon>
        <taxon>Metazoa</taxon>
        <taxon>Cnidaria</taxon>
        <taxon>Anthozoa</taxon>
        <taxon>Hexacorallia</taxon>
        <taxon>Scleractinia</taxon>
        <taxon>Fungiina</taxon>
        <taxon>Poritidae</taxon>
        <taxon>Porites</taxon>
    </lineage>
</organism>
<evidence type="ECO:0000313" key="1">
    <source>
        <dbReference type="EMBL" id="CAH3022424.1"/>
    </source>
</evidence>
<dbReference type="EMBL" id="CALNXI010000218">
    <property type="protein sequence ID" value="CAH3022424.1"/>
    <property type="molecule type" value="Genomic_DNA"/>
</dbReference>
<feature type="non-terminal residue" evidence="1">
    <location>
        <position position="271"/>
    </location>
</feature>
<gene>
    <name evidence="1" type="ORF">PEVE_00015318</name>
</gene>
<protein>
    <submittedName>
        <fullName evidence="1">Uncharacterized protein</fullName>
    </submittedName>
</protein>
<sequence length="271" mass="29998">MSALPAERVCHQIKKYNLGKLVNFEDLLAENIPPNEPEPQLLFDGQLFSVEEVSPLNVELFEAELSRRPDRAKVNFVLQANEVSLGGMVGPFNSTPVQNLQMSSFGVIPKKGQPGKWYLIVDLSSPQGHSVSDGIDPNSWHLQYIKIDDIIKMVLKFGPGALMAKFDIESAHRNIAVHPYVMLITWTTPCHTGFFQLSLFLILWQMSSSGFWSITMAAPANSSMCASNLHVAVFVVARLSLPLYPHKFLGPASCMVVLGIELDTLAQIDAF</sequence>
<accession>A0ABN8M2N7</accession>
<name>A0ABN8M2N7_9CNID</name>
<reference evidence="1 2" key="1">
    <citation type="submission" date="2022-05" db="EMBL/GenBank/DDBJ databases">
        <authorList>
            <consortium name="Genoscope - CEA"/>
            <person name="William W."/>
        </authorList>
    </citation>
    <scope>NUCLEOTIDE SEQUENCE [LARGE SCALE GENOMIC DNA]</scope>
</reference>
<proteinExistence type="predicted"/>
<comment type="caution">
    <text evidence="1">The sequence shown here is derived from an EMBL/GenBank/DDBJ whole genome shotgun (WGS) entry which is preliminary data.</text>
</comment>
<keyword evidence="2" id="KW-1185">Reference proteome</keyword>
<dbReference type="Proteomes" id="UP001159427">
    <property type="component" value="Unassembled WGS sequence"/>
</dbReference>